<keyword evidence="6" id="KW-1185">Reference proteome</keyword>
<name>A0ABU0K7F1_9BACL</name>
<dbReference type="InterPro" id="IPR052604">
    <property type="entry name" value="Mito_Tim_assembly_helper"/>
</dbReference>
<dbReference type="SUPFAM" id="SSF161219">
    <property type="entry name" value="CHY zinc finger-like"/>
    <property type="match status" value="1"/>
</dbReference>
<dbReference type="PANTHER" id="PTHR28082:SF1">
    <property type="entry name" value="HELPER OF TIM PROTEIN 13"/>
    <property type="match status" value="1"/>
</dbReference>
<dbReference type="PROSITE" id="PS51266">
    <property type="entry name" value="ZF_CHY"/>
    <property type="match status" value="1"/>
</dbReference>
<dbReference type="GeneID" id="301328032"/>
<keyword evidence="3" id="KW-0862">Zinc</keyword>
<dbReference type="EMBL" id="JAUSWM010000006">
    <property type="protein sequence ID" value="MDQ0484268.1"/>
    <property type="molecule type" value="Genomic_DNA"/>
</dbReference>
<accession>A0ABU0K7F1</accession>
<evidence type="ECO:0000256" key="1">
    <source>
        <dbReference type="ARBA" id="ARBA00022723"/>
    </source>
</evidence>
<dbReference type="InterPro" id="IPR037274">
    <property type="entry name" value="Znf_CHY_sf"/>
</dbReference>
<proteinExistence type="predicted"/>
<dbReference type="PIRSF" id="PIRSF017292">
    <property type="entry name" value="UCP017292_Znf_CHY"/>
    <property type="match status" value="1"/>
</dbReference>
<dbReference type="Pfam" id="PF05495">
    <property type="entry name" value="zf-CHY"/>
    <property type="match status" value="1"/>
</dbReference>
<dbReference type="Proteomes" id="UP001226720">
    <property type="component" value="Unassembled WGS sequence"/>
</dbReference>
<keyword evidence="1" id="KW-0479">Metal-binding</keyword>
<evidence type="ECO:0000259" key="4">
    <source>
        <dbReference type="PROSITE" id="PS51266"/>
    </source>
</evidence>
<evidence type="ECO:0000256" key="3">
    <source>
        <dbReference type="ARBA" id="ARBA00022833"/>
    </source>
</evidence>
<keyword evidence="2" id="KW-0863">Zinc-finger</keyword>
<protein>
    <submittedName>
        <fullName evidence="5">CHY-type Zn-finger protein</fullName>
    </submittedName>
</protein>
<dbReference type="RefSeq" id="WP_301552379.1">
    <property type="nucleotide sequence ID" value="NZ_JAQRMZ010000007.1"/>
</dbReference>
<dbReference type="InterPro" id="IPR016694">
    <property type="entry name" value="UCP017292"/>
</dbReference>
<organism evidence="5 6">
    <name type="scientific">Guptibacillus hwajinpoensis</name>
    <dbReference type="NCBI Taxonomy" id="208199"/>
    <lineage>
        <taxon>Bacteria</taxon>
        <taxon>Bacillati</taxon>
        <taxon>Bacillota</taxon>
        <taxon>Bacilli</taxon>
        <taxon>Bacillales</taxon>
        <taxon>Guptibacillaceae</taxon>
        <taxon>Guptibacillus</taxon>
    </lineage>
</organism>
<evidence type="ECO:0000256" key="2">
    <source>
        <dbReference type="ARBA" id="ARBA00022771"/>
    </source>
</evidence>
<sequence length="112" mass="13213">MNMNSIQIKGKLYDDETRCEHYHSYLDIVAIKFYCCNEYYPCITCHKETAGHEVHVWPDDKFNEKAVACGKCKTEMTIHDYLSSDSQCPYCKAKFNEGCKLHRHLYFQVENN</sequence>
<feature type="domain" description="CHY-type" evidence="4">
    <location>
        <begin position="12"/>
        <end position="93"/>
    </location>
</feature>
<gene>
    <name evidence="5" type="ORF">QO000_003252</name>
</gene>
<reference evidence="5" key="1">
    <citation type="submission" date="2023-07" db="EMBL/GenBank/DDBJ databases">
        <title>Genomic Encyclopedia of Type Strains, Phase IV (KMG-IV): sequencing the most valuable type-strain genomes for metagenomic binning, comparative biology and taxonomic classification.</title>
        <authorList>
            <person name="Goeker M."/>
        </authorList>
    </citation>
    <scope>NUCLEOTIDE SEQUENCE [LARGE SCALE GENOMIC DNA]</scope>
    <source>
        <strain evidence="5">JSM 076093</strain>
    </source>
</reference>
<dbReference type="InterPro" id="IPR008913">
    <property type="entry name" value="Znf_CHY"/>
</dbReference>
<evidence type="ECO:0000313" key="6">
    <source>
        <dbReference type="Proteomes" id="UP001226720"/>
    </source>
</evidence>
<evidence type="ECO:0000313" key="5">
    <source>
        <dbReference type="EMBL" id="MDQ0484268.1"/>
    </source>
</evidence>
<dbReference type="PANTHER" id="PTHR28082">
    <property type="entry name" value="ZINC FINGER PROTEIN"/>
    <property type="match status" value="1"/>
</dbReference>
<comment type="caution">
    <text evidence="5">The sequence shown here is derived from an EMBL/GenBank/DDBJ whole genome shotgun (WGS) entry which is preliminary data.</text>
</comment>